<dbReference type="InterPro" id="IPR000594">
    <property type="entry name" value="ThiF_NAD_FAD-bd"/>
</dbReference>
<dbReference type="KEGG" id="rbu:PG1C_05150"/>
<proteinExistence type="predicted"/>
<feature type="domain" description="THIF-type NAD/FAD binding fold" evidence="1">
    <location>
        <begin position="307"/>
        <end position="423"/>
    </location>
</feature>
<organism evidence="2 3">
    <name type="scientific">Rugosibacter aromaticivorans</name>
    <dbReference type="NCBI Taxonomy" id="1565605"/>
    <lineage>
        <taxon>Bacteria</taxon>
        <taxon>Pseudomonadati</taxon>
        <taxon>Pseudomonadota</taxon>
        <taxon>Betaproteobacteria</taxon>
        <taxon>Nitrosomonadales</taxon>
        <taxon>Sterolibacteriaceae</taxon>
        <taxon>Rugosibacter</taxon>
    </lineage>
</organism>
<dbReference type="EMBL" id="CP010554">
    <property type="protein sequence ID" value="AJP48009.1"/>
    <property type="molecule type" value="Genomic_DNA"/>
</dbReference>
<dbReference type="PANTHER" id="PTHR43267">
    <property type="entry name" value="TRNA THREONYLCARBAMOYLADENOSINE DEHYDRATASE"/>
    <property type="match status" value="1"/>
</dbReference>
<evidence type="ECO:0000313" key="2">
    <source>
        <dbReference type="EMBL" id="AJP48009.1"/>
    </source>
</evidence>
<dbReference type="GO" id="GO:0008641">
    <property type="term" value="F:ubiquitin-like modifier activating enzyme activity"/>
    <property type="evidence" value="ECO:0007669"/>
    <property type="project" value="InterPro"/>
</dbReference>
<dbReference type="AlphaFoldDB" id="A0A0C5J8N8"/>
<evidence type="ECO:0000313" key="3">
    <source>
        <dbReference type="Proteomes" id="UP000061603"/>
    </source>
</evidence>
<dbReference type="GO" id="GO:0061503">
    <property type="term" value="F:tRNA threonylcarbamoyladenosine dehydratase"/>
    <property type="evidence" value="ECO:0007669"/>
    <property type="project" value="TreeGrafter"/>
</dbReference>
<dbReference type="HOGENOM" id="CLU_483842_0_0_4"/>
<dbReference type="InterPro" id="IPR045886">
    <property type="entry name" value="ThiF/MoeB/HesA"/>
</dbReference>
<protein>
    <recommendedName>
        <fullName evidence="1">THIF-type NAD/FAD binding fold domain-containing protein</fullName>
    </recommendedName>
</protein>
<dbReference type="Gene3D" id="3.40.50.720">
    <property type="entry name" value="NAD(P)-binding Rossmann-like Domain"/>
    <property type="match status" value="1"/>
</dbReference>
<dbReference type="CDD" id="cd01483">
    <property type="entry name" value="E1_enzyme_family"/>
    <property type="match status" value="1"/>
</dbReference>
<dbReference type="SUPFAM" id="SSF69572">
    <property type="entry name" value="Activating enzymes of the ubiquitin-like proteins"/>
    <property type="match status" value="1"/>
</dbReference>
<name>A0A0C5J8N8_9PROT</name>
<dbReference type="InterPro" id="IPR035985">
    <property type="entry name" value="Ubiquitin-activating_enz"/>
</dbReference>
<reference evidence="2 3" key="1">
    <citation type="journal article" date="2015" name="Genome Announc.">
        <title>Complete Genome Sequence of a Novel Bacterium within the Family Rhodocyclaceae That Degrades Polycyclic Aromatic Hydrocarbons.</title>
        <authorList>
            <person name="Singleton D.R."/>
            <person name="Dickey A.N."/>
            <person name="Scholl E.H."/>
            <person name="Wright F.A."/>
            <person name="Aitken M.D."/>
        </authorList>
    </citation>
    <scope>NUCLEOTIDE SEQUENCE [LARGE SCALE GENOMIC DNA]</scope>
    <source>
        <strain evidence="3">PG1-Ca6</strain>
    </source>
</reference>
<sequence length="568" mass="62159">MPVQPLFPDSIDEVTHWFDAKGPGMAARCPAQEVGTKCRVWRLMAAIPELDGSSPSLVLKQDFPLSAARLEVDSKFCLRYPHIEIDGHFCHGILPSLDDLTAPVEAVGRVLVRLNEFLSCCQSPGWVEAEFHRERKDYWSRYAAKSKAPQAYRTIELLLDVDINVDGVQEVGAVALANGGKALATSSCAEPEKLARSRGWAVGTIVRGAALVAQLPLVERWTPSTWPKSFQELNDLISQLSDTPRYLSSWYSSRRWPNKAPVFVALIQGTVVFGWRLLPSHVARMNSPVLVPVEVTRIDRQWSLSRDHQSDKLKSLTSKKVVVFGCGSLGSPVIELLARAGVGTIEVVDPETFDSENVARHLLGASSVGERKATAVCGRVESSVPGVQMHSFPESAMQWFSKASQRSAPDLVIDCTGEEMVRVATSRLRRSILKLAPVLMAWMEPSCAAAHTLLVAGEDEWPTSDPAETAVNIARWPDDLQVQLPGCGQGFHSYGMADTWRAAGLVAERALAVLNGASTPSGICSMVRNRAYFEQTSTLVEFNLDPPSGSGTESVTIVRELPKVHREI</sequence>
<accession>A0A0C5J8N8</accession>
<dbReference type="PANTHER" id="PTHR43267:SF1">
    <property type="entry name" value="TRNA THREONYLCARBAMOYLADENOSINE DEHYDRATASE"/>
    <property type="match status" value="1"/>
</dbReference>
<dbReference type="STRING" id="1565605.PG1C_05150"/>
<gene>
    <name evidence="2" type="ORF">PG1C_05150</name>
</gene>
<keyword evidence="3" id="KW-1185">Reference proteome</keyword>
<dbReference type="GO" id="GO:0061504">
    <property type="term" value="P:cyclic threonylcarbamoyladenosine biosynthetic process"/>
    <property type="evidence" value="ECO:0007669"/>
    <property type="project" value="TreeGrafter"/>
</dbReference>
<evidence type="ECO:0000259" key="1">
    <source>
        <dbReference type="Pfam" id="PF00899"/>
    </source>
</evidence>
<dbReference type="Pfam" id="PF00899">
    <property type="entry name" value="ThiF"/>
    <property type="match status" value="1"/>
</dbReference>
<dbReference type="Proteomes" id="UP000061603">
    <property type="component" value="Chromosome"/>
</dbReference>